<evidence type="ECO:0000256" key="1">
    <source>
        <dbReference type="ARBA" id="ARBA00022729"/>
    </source>
</evidence>
<evidence type="ECO:0000256" key="2">
    <source>
        <dbReference type="ARBA" id="ARBA00023157"/>
    </source>
</evidence>
<proteinExistence type="predicted"/>
<keyword evidence="1" id="KW-0732">Signal</keyword>
<dbReference type="PANTHER" id="PTHR42535">
    <property type="entry name" value="OOKINETE PROTEIN, PUTATIVE-RELATED"/>
    <property type="match status" value="1"/>
</dbReference>
<dbReference type="SUPFAM" id="SSF49899">
    <property type="entry name" value="Concanavalin A-like lectins/glucanases"/>
    <property type="match status" value="3"/>
</dbReference>
<dbReference type="NCBIfam" id="NF045639">
    <property type="entry name" value="GCX_COOH"/>
    <property type="match status" value="1"/>
</dbReference>
<gene>
    <name evidence="4" type="ORF">DJ013_21100</name>
</gene>
<dbReference type="PANTHER" id="PTHR42535:SF2">
    <property type="entry name" value="CHROMOSOME UNDETERMINED SCAFFOLD_146, WHOLE GENOME SHOTGUN SEQUENCE"/>
    <property type="match status" value="1"/>
</dbReference>
<dbReference type="Pfam" id="PF13385">
    <property type="entry name" value="Laminin_G_3"/>
    <property type="match status" value="3"/>
</dbReference>
<dbReference type="InterPro" id="IPR055015">
    <property type="entry name" value="GCX_COOH"/>
</dbReference>
<feature type="domain" description="LamG-like jellyroll fold" evidence="3">
    <location>
        <begin position="340"/>
        <end position="472"/>
    </location>
</feature>
<evidence type="ECO:0000259" key="3">
    <source>
        <dbReference type="SMART" id="SM00560"/>
    </source>
</evidence>
<evidence type="ECO:0000313" key="4">
    <source>
        <dbReference type="EMBL" id="AWW00545.1"/>
    </source>
</evidence>
<dbReference type="Gene3D" id="2.60.120.200">
    <property type="match status" value="3"/>
</dbReference>
<sequence length="1533" mass="164278">MIRFIQLVGIFLLSSFSIYGQNKAPIQPIPPGVSSINFRVGCSLFTDPVNYTTGSTFSYNAPVNNSSNLTGGSGVRYGCLYSVPNQAWFIITVNTGGNLHFNFTNSNNRDVDAAVWGPISGNDEANACASTQNYPLTCDYDAYKPDLYINGAVAGQKYVMLVTNYSNVNTVINISQPTGGSVTYSMVNLPNCALVPTAEIDGTSTTIVEGQSTTLDLAFTGDSPWNYTLSDGTMGTSITSPLSLDVYPTASQTYTVNSVSNLCGTTGGSGSVGVSVTRDVELKSCFPLNGYALDSKSLNIGTLHNGVSSVANRLSEANGALSFDGIDDYVSLSASQFNNNTFAFAAWVKLDELPNVTNSERIAFSVGGTGDEHYISAAISNGVPYWKFSSNGNYVNSSSIVDLNWHLLTAVRTGGSIKIFVDGALTGTQEVTGVASYGSPLVARIGSSISNNKHFKGKIDELKVFDGSLIEPEILLLQNYTSCNNVYNDTYISTQSVSTAVICTGSAFVLEAFSNNITIDNGLQFLAELSDASGSFNNPTVVGVNTFLPISVTVPNNIVGGDYKLRIRYGGLVSVNSIDIYVNNPASYNITGTVAISDGQSSNLNLEFTGTGPWNYIMSNGLSGVATTSPWQITVDPDQSTTYSVSSAQNVCGNASINGSSSATVTVNYTKEFITCLPFSGNAIDSKSNNTTVLNGPILTTQRYGYQNQAYTFNGSNNYIEYTTNDLRKREFTMSAWVLVNALSGSNQYIISQGEVGTKTFQGLGVNNSGWFFQSYGNYGGYTASSNSGLATNQWVQLTAVRTYQSLKLYVNGELVRTTSSNAVIPFKSSDIGRIGANSSTLGNYFNGKIDDVRLFKGALNDEEVYALYTNNSDCPVVENTSLIVVRDVNPSTVCAGNTVSLYYSLSNVSASNMLRAELSDRYGSFTSPTVLGTGFTSSPISVAIPANTAESGEYDNYRIRLVSSGPIPVTSINAKSIIVYGILPTATVSGGGNIQYQGSSTVNIDFTGNAPWTYALNNGVSQNTTQSPISVSVSPYGTTTYTVTSVSNTCGPGTRSGSAVVNVEDHIGLNESTVNICKGQSFAVAFVTNIAYPTNDFNVEISNKEGIFAGASTIIGSGLNSVINCSIPDDIDLGLYKLRIVYNSSISDTAFANYSTVPSASMDGTYEVEDGTDLIVPIYFQGEGPYSFNLSNGYNGISYNDTLNYFYSKPKNDIFLTVNGLSNRCGSGSSIGGTNIIVKYVNRLVSCFNLDNNAVDQVGNNNGSLNGGVLSTSDRFGNLNSAMQFDGNNDYIDFSTTDMENQKYSYSVWVMPFSLPYANSSIEAEWRSALSVGSNYRQHAIYSYYYYYQGYPVWRANSTRTYYKSPEGVAQVTNQWYHLVMVSGEEDLKLYINGVLIGSTNNSWNDPENIYSSPIGVIGAQNANGIKRFFHGKIDDVQIYKGELNARQILALYENSGSCFDATSYTCLSDNTLNTILNGQKVYQVSNQLIGSSSIQSGSDIHFDSKNSVLLQPGFKTESNAVFSATVGGGCE</sequence>
<accession>A0A2Z4GHR5</accession>
<dbReference type="InterPro" id="IPR006558">
    <property type="entry name" value="LamG-like"/>
</dbReference>
<feature type="domain" description="LamG-like jellyroll fold" evidence="3">
    <location>
        <begin position="730"/>
        <end position="863"/>
    </location>
</feature>
<dbReference type="RefSeq" id="WP_111373911.1">
    <property type="nucleotide sequence ID" value="NZ_CP029480.1"/>
</dbReference>
<keyword evidence="5" id="KW-1185">Reference proteome</keyword>
<protein>
    <recommendedName>
        <fullName evidence="3">LamG-like jellyroll fold domain-containing protein</fullName>
    </recommendedName>
</protein>
<name>A0A2Z4GHR5_9BACT</name>
<dbReference type="EMBL" id="CP029480">
    <property type="protein sequence ID" value="AWW00545.1"/>
    <property type="molecule type" value="Genomic_DNA"/>
</dbReference>
<reference evidence="4 5" key="1">
    <citation type="submission" date="2018-05" db="EMBL/GenBank/DDBJ databases">
        <title>Complete genome sequence of Arcticibacterium luteifluviistationis SM1504T, a cytophagaceae bacterium isolated from Arctic surface seawater.</title>
        <authorList>
            <person name="Li Y."/>
            <person name="Qin Q.-L."/>
        </authorList>
    </citation>
    <scope>NUCLEOTIDE SEQUENCE [LARGE SCALE GENOMIC DNA]</scope>
    <source>
        <strain evidence="4 5">SM1504</strain>
    </source>
</reference>
<evidence type="ECO:0000313" key="5">
    <source>
        <dbReference type="Proteomes" id="UP000249873"/>
    </source>
</evidence>
<keyword evidence="2" id="KW-1015">Disulfide bond</keyword>
<dbReference type="GO" id="GO:0005975">
    <property type="term" value="P:carbohydrate metabolic process"/>
    <property type="evidence" value="ECO:0007669"/>
    <property type="project" value="UniProtKB-ARBA"/>
</dbReference>
<feature type="domain" description="LamG-like jellyroll fold" evidence="3">
    <location>
        <begin position="1303"/>
        <end position="1448"/>
    </location>
</feature>
<dbReference type="SMART" id="SM00560">
    <property type="entry name" value="LamGL"/>
    <property type="match status" value="3"/>
</dbReference>
<dbReference type="InterPro" id="IPR013320">
    <property type="entry name" value="ConA-like_dom_sf"/>
</dbReference>
<organism evidence="4 5">
    <name type="scientific">Arcticibacterium luteifluviistationis</name>
    <dbReference type="NCBI Taxonomy" id="1784714"/>
    <lineage>
        <taxon>Bacteria</taxon>
        <taxon>Pseudomonadati</taxon>
        <taxon>Bacteroidota</taxon>
        <taxon>Cytophagia</taxon>
        <taxon>Cytophagales</taxon>
        <taxon>Leadbetterellaceae</taxon>
        <taxon>Arcticibacterium</taxon>
    </lineage>
</organism>
<dbReference type="Proteomes" id="UP000249873">
    <property type="component" value="Chromosome"/>
</dbReference>
<dbReference type="KEGG" id="als:DJ013_21100"/>
<dbReference type="OrthoDB" id="903507at2"/>
<dbReference type="GO" id="GO:0004553">
    <property type="term" value="F:hydrolase activity, hydrolyzing O-glycosyl compounds"/>
    <property type="evidence" value="ECO:0007669"/>
    <property type="project" value="UniProtKB-ARBA"/>
</dbReference>